<dbReference type="GO" id="GO:0015774">
    <property type="term" value="P:polysaccharide transport"/>
    <property type="evidence" value="ECO:0007669"/>
    <property type="project" value="InterPro"/>
</dbReference>
<sequence length="1110" mass="124790">MTSETRRLGRVGVWSRGIARIPHIRALLGADDVVLWPSSRARVDAVVGWGRKPNTEPARRYAAEHGVPFFALEDGFLRSFSPGVTGDPPLSIVIDAVGIHYDATQPSEIEQRLARIDALPETTLDRARRAMAFMRREHLSKYNDAPSRTLGERTRPRVLVVDQTAGDLSISLGMCVPRAFDRMLEAALDENPDAEIVVKTHPDVVLGKKNANFASIPRDPRVRLFGEPSSAMALLDEVDRVYVATSQLGLEALIAGKRVTCFGVPFYAGWGLTDDRAPVPDRRGASRTIEHVFAEAYLHYARYVDPETGAPCEHERVAEHLALQRRTAQESGEHLVCVGFSPWRRAFAPRFVGAPMTRVDFASDARAAESLLNDRSRIVIWGSRANDDVRALADRRGVPLVRVEDGFLRSVGLGSDLNAPASLVFDDRGIYFDPRSPSALETILETADFDHDELERARDLRARIVRAGISKYNVGARTHVGPRERGERRVVLVVGQVEDDASIRLGCIDVRSNEALLREARSARPDAYVIWKPHPDVVRGNRAGAVDPARASAWADEIVEDATLADCLAVADEVHTMTSLVGFEALLRGLRVVVYGQPFYAGWGLTEDRHPHPRRTRRRTLDELVAATLLRYPRYVSAASNRLTTPERVVDELLDARAREPAPSKSAWARRELGKAANLARTLLGRPTTKAEPSNVDALRALGFESALLMQGPAGPFFRRFGEDLRAAGIRTTKINFHAGDELFYRGPDAITFRGQLAELRGFLGRVIDERAVDAIFVFGDCRAHHRVAREIARERSLALWVFEEGYLRPDWITLERDGVNGYSNLPRDPDVYRRARLPEPPVAAPVGDSFGRAAWYHTVNALTCTFGNHRFPHYRHHHELNAFKQAFAWVRGAARKQWYLQREAHLLERIAGPLSGRFFLVALQVHFDFQLMHSRYRDVTDFVEEVVREFARHADPRDSLVLKHHPMDRPFREYGALMERLRREHGLGDRLIYVHDLHLPTMLKHTRGCIAINSTTALQAFHHGAPVKVTGTAVYDMPGLTFQGSLGEFFRDPGTFDRELYESFRRWLLWENQLNGNFYVRLRGRTKGSGVAWRATRSAHVELAHGAER</sequence>
<dbReference type="Pfam" id="PF05159">
    <property type="entry name" value="Capsule_synth"/>
    <property type="match status" value="3"/>
</dbReference>
<organism evidence="1 2">
    <name type="scientific">Sandaracinus amylolyticus</name>
    <dbReference type="NCBI Taxonomy" id="927083"/>
    <lineage>
        <taxon>Bacteria</taxon>
        <taxon>Pseudomonadati</taxon>
        <taxon>Myxococcota</taxon>
        <taxon>Polyangia</taxon>
        <taxon>Polyangiales</taxon>
        <taxon>Sandaracinaceae</taxon>
        <taxon>Sandaracinus</taxon>
    </lineage>
</organism>
<dbReference type="RefSeq" id="WP_053236692.1">
    <property type="nucleotide sequence ID" value="NZ_CP011125.1"/>
</dbReference>
<dbReference type="InterPro" id="IPR007833">
    <property type="entry name" value="Capsule_polysaccharide_synth"/>
</dbReference>
<accession>A0A0F6W7V8</accession>
<name>A0A0F6W7V8_9BACT</name>
<evidence type="ECO:0000313" key="1">
    <source>
        <dbReference type="EMBL" id="AKF09661.1"/>
    </source>
</evidence>
<proteinExistence type="predicted"/>
<dbReference type="AlphaFoldDB" id="A0A0F6W7V8"/>
<evidence type="ECO:0000313" key="2">
    <source>
        <dbReference type="Proteomes" id="UP000034883"/>
    </source>
</evidence>
<dbReference type="CDD" id="cd16440">
    <property type="entry name" value="beta_Kdo_transferase_KpsC_1"/>
    <property type="match status" value="1"/>
</dbReference>
<keyword evidence="2" id="KW-1185">Reference proteome</keyword>
<protein>
    <submittedName>
        <fullName evidence="1">Capsular polysaccharide export system protein KpsS</fullName>
    </submittedName>
</protein>
<dbReference type="CDD" id="cd16441">
    <property type="entry name" value="beta_Kdo_transferase_KpsS"/>
    <property type="match status" value="1"/>
</dbReference>
<dbReference type="OrthoDB" id="543755at2"/>
<dbReference type="EMBL" id="CP011125">
    <property type="protein sequence ID" value="AKF09661.1"/>
    <property type="molecule type" value="Genomic_DNA"/>
</dbReference>
<gene>
    <name evidence="1" type="ORF">DB32_006810</name>
</gene>
<dbReference type="CDD" id="cd16439">
    <property type="entry name" value="beta_Kdo_transferase_KpsC_2"/>
    <property type="match status" value="1"/>
</dbReference>
<dbReference type="KEGG" id="samy:DB32_006810"/>
<dbReference type="GO" id="GO:0000271">
    <property type="term" value="P:polysaccharide biosynthetic process"/>
    <property type="evidence" value="ECO:0007669"/>
    <property type="project" value="InterPro"/>
</dbReference>
<dbReference type="Proteomes" id="UP000034883">
    <property type="component" value="Chromosome"/>
</dbReference>
<dbReference type="STRING" id="927083.DB32_006810"/>
<reference evidence="1 2" key="1">
    <citation type="submission" date="2015-03" db="EMBL/GenBank/DDBJ databases">
        <title>Genome assembly of Sandaracinus amylolyticus DSM 53668.</title>
        <authorList>
            <person name="Sharma G."/>
            <person name="Subramanian S."/>
        </authorList>
    </citation>
    <scope>NUCLEOTIDE SEQUENCE [LARGE SCALE GENOMIC DNA]</scope>
    <source>
        <strain evidence="1 2">DSM 53668</strain>
    </source>
</reference>